<dbReference type="EMBL" id="BPLR01011490">
    <property type="protein sequence ID" value="GIY46869.1"/>
    <property type="molecule type" value="Genomic_DNA"/>
</dbReference>
<keyword evidence="3" id="KW-1185">Reference proteome</keyword>
<dbReference type="Proteomes" id="UP001054945">
    <property type="component" value="Unassembled WGS sequence"/>
</dbReference>
<gene>
    <name evidence="2" type="primary">Grik2_9</name>
    <name evidence="2" type="ORF">CEXT_710961</name>
</gene>
<feature type="compositionally biased region" description="Low complexity" evidence="1">
    <location>
        <begin position="88"/>
        <end position="102"/>
    </location>
</feature>
<evidence type="ECO:0000313" key="2">
    <source>
        <dbReference type="EMBL" id="GIY46869.1"/>
    </source>
</evidence>
<evidence type="ECO:0000256" key="1">
    <source>
        <dbReference type="SAM" id="MobiDB-lite"/>
    </source>
</evidence>
<dbReference type="AlphaFoldDB" id="A0AAV4TNY9"/>
<evidence type="ECO:0000313" key="3">
    <source>
        <dbReference type="Proteomes" id="UP001054945"/>
    </source>
</evidence>
<name>A0AAV4TNY9_CAEEX</name>
<keyword evidence="2" id="KW-0675">Receptor</keyword>
<sequence length="102" mass="10717">MQLKLNISHLQESLCASFCRELKFAICCGGSTKPIKSSDGGGEASTPHQENGLPFMPMPGFSSSSPSKGFASLTGGPLVQPLVKDPEGSTYYRYGRGTGSDV</sequence>
<protein>
    <submittedName>
        <fullName evidence="2">Glutamate receptor ionotropic, kainate 2</fullName>
    </submittedName>
</protein>
<proteinExistence type="predicted"/>
<feature type="region of interest" description="Disordered" evidence="1">
    <location>
        <begin position="33"/>
        <end position="102"/>
    </location>
</feature>
<feature type="compositionally biased region" description="Low complexity" evidence="1">
    <location>
        <begin position="54"/>
        <end position="67"/>
    </location>
</feature>
<comment type="caution">
    <text evidence="2">The sequence shown here is derived from an EMBL/GenBank/DDBJ whole genome shotgun (WGS) entry which is preliminary data.</text>
</comment>
<organism evidence="2 3">
    <name type="scientific">Caerostris extrusa</name>
    <name type="common">Bark spider</name>
    <name type="synonym">Caerostris bankana</name>
    <dbReference type="NCBI Taxonomy" id="172846"/>
    <lineage>
        <taxon>Eukaryota</taxon>
        <taxon>Metazoa</taxon>
        <taxon>Ecdysozoa</taxon>
        <taxon>Arthropoda</taxon>
        <taxon>Chelicerata</taxon>
        <taxon>Arachnida</taxon>
        <taxon>Araneae</taxon>
        <taxon>Araneomorphae</taxon>
        <taxon>Entelegynae</taxon>
        <taxon>Araneoidea</taxon>
        <taxon>Araneidae</taxon>
        <taxon>Caerostris</taxon>
    </lineage>
</organism>
<accession>A0AAV4TNY9</accession>
<reference evidence="2 3" key="1">
    <citation type="submission" date="2021-06" db="EMBL/GenBank/DDBJ databases">
        <title>Caerostris extrusa draft genome.</title>
        <authorList>
            <person name="Kono N."/>
            <person name="Arakawa K."/>
        </authorList>
    </citation>
    <scope>NUCLEOTIDE SEQUENCE [LARGE SCALE GENOMIC DNA]</scope>
</reference>